<proteinExistence type="predicted"/>
<evidence type="ECO:0008006" key="3">
    <source>
        <dbReference type="Google" id="ProtNLM"/>
    </source>
</evidence>
<protein>
    <recommendedName>
        <fullName evidence="3">DUF4419 domain-containing protein</fullName>
    </recommendedName>
</protein>
<dbReference type="Proteomes" id="UP000799770">
    <property type="component" value="Unassembled WGS sequence"/>
</dbReference>
<dbReference type="InterPro" id="IPR025533">
    <property type="entry name" value="DUF4419"/>
</dbReference>
<dbReference type="PANTHER" id="PTHR31252:SF11">
    <property type="entry name" value="DUF4419 DOMAIN-CONTAINING PROTEIN"/>
    <property type="match status" value="1"/>
</dbReference>
<accession>A0A6A5YWM2</accession>
<dbReference type="AlphaFoldDB" id="A0A6A5YWM2"/>
<reference evidence="1" key="1">
    <citation type="journal article" date="2020" name="Stud. Mycol.">
        <title>101 Dothideomycetes genomes: a test case for predicting lifestyles and emergence of pathogens.</title>
        <authorList>
            <person name="Haridas S."/>
            <person name="Albert R."/>
            <person name="Binder M."/>
            <person name="Bloem J."/>
            <person name="Labutti K."/>
            <person name="Salamov A."/>
            <person name="Andreopoulos B."/>
            <person name="Baker S."/>
            <person name="Barry K."/>
            <person name="Bills G."/>
            <person name="Bluhm B."/>
            <person name="Cannon C."/>
            <person name="Castanera R."/>
            <person name="Culley D."/>
            <person name="Daum C."/>
            <person name="Ezra D."/>
            <person name="Gonzalez J."/>
            <person name="Henrissat B."/>
            <person name="Kuo A."/>
            <person name="Liang C."/>
            <person name="Lipzen A."/>
            <person name="Lutzoni F."/>
            <person name="Magnuson J."/>
            <person name="Mondo S."/>
            <person name="Nolan M."/>
            <person name="Ohm R."/>
            <person name="Pangilinan J."/>
            <person name="Park H.-J."/>
            <person name="Ramirez L."/>
            <person name="Alfaro M."/>
            <person name="Sun H."/>
            <person name="Tritt A."/>
            <person name="Yoshinaga Y."/>
            <person name="Zwiers L.-H."/>
            <person name="Turgeon B."/>
            <person name="Goodwin S."/>
            <person name="Spatafora J."/>
            <person name="Crous P."/>
            <person name="Grigoriev I."/>
        </authorList>
    </citation>
    <scope>NUCLEOTIDE SEQUENCE</scope>
    <source>
        <strain evidence="1">CBS 627.86</strain>
    </source>
</reference>
<dbReference type="PANTHER" id="PTHR31252">
    <property type="entry name" value="DUF4419 DOMAIN-CONTAINING PROTEIN"/>
    <property type="match status" value="1"/>
</dbReference>
<name>A0A6A5YWM2_9PLEO</name>
<keyword evidence="2" id="KW-1185">Reference proteome</keyword>
<sequence>MPVTIKPSPETVGRNVDKTVTSSKGIVARYKSKAPKPMLHTSFKDDTTGNDIVPYENGFVRACIRAYQQDLHLVIRPDDVWLSILTQFSFYVNAHAEELRKQFVSHKGKKQLIVELPAISLPNWDIAKMSRKFTALIQENLVDPSVRDWIIPAFTTTTDNDIAVASMTMMATMKEYFSYGACSLCGLPSVTLQGTQEDWENILARLDRFAQYGKEPTAWANLLRPILTRFVATFKDPESSKLKDFWNSICYAEKSYGSGQDDTFSGWITAFAYWSTEGRSLRLTDKWGLMGKTIFQLDGVKYPVIEQSAVPSGMVEVPVMCLDGVTNMEHETTVVAGSVGASVKDGNVLQPVSGWWMFEESKEVWIN</sequence>
<gene>
    <name evidence="1" type="ORF">BDV96DRAFT_582721</name>
</gene>
<dbReference type="EMBL" id="ML977335">
    <property type="protein sequence ID" value="KAF2111184.1"/>
    <property type="molecule type" value="Genomic_DNA"/>
</dbReference>
<dbReference type="OrthoDB" id="9978173at2759"/>
<organism evidence="1 2">
    <name type="scientific">Lophiotrema nucula</name>
    <dbReference type="NCBI Taxonomy" id="690887"/>
    <lineage>
        <taxon>Eukaryota</taxon>
        <taxon>Fungi</taxon>
        <taxon>Dikarya</taxon>
        <taxon>Ascomycota</taxon>
        <taxon>Pezizomycotina</taxon>
        <taxon>Dothideomycetes</taxon>
        <taxon>Pleosporomycetidae</taxon>
        <taxon>Pleosporales</taxon>
        <taxon>Lophiotremataceae</taxon>
        <taxon>Lophiotrema</taxon>
    </lineage>
</organism>
<dbReference type="Pfam" id="PF14388">
    <property type="entry name" value="DUF4419"/>
    <property type="match status" value="1"/>
</dbReference>
<evidence type="ECO:0000313" key="2">
    <source>
        <dbReference type="Proteomes" id="UP000799770"/>
    </source>
</evidence>
<evidence type="ECO:0000313" key="1">
    <source>
        <dbReference type="EMBL" id="KAF2111184.1"/>
    </source>
</evidence>